<sequence length="171" mass="17343">MTSTSSPGAKAARKPATFCSGTTLLAAALAIVIGLGLGWGLLSPVNAPFLAFPSVIASVILAVLAVIGLFRDGSTVRIGDVFFIVAAIADAIVVQLTAHTLRPVSAAVLAAVVVMYAAIVLGIFFVCRRTADTDTPRAVEPQYPAVPPQRGADRAEDNGGDAGAAERAGAE</sequence>
<dbReference type="EMBL" id="OMOH01000006">
    <property type="protein sequence ID" value="SPF68796.1"/>
    <property type="molecule type" value="Genomic_DNA"/>
</dbReference>
<evidence type="ECO:0000313" key="4">
    <source>
        <dbReference type="Proteomes" id="UP000265962"/>
    </source>
</evidence>
<dbReference type="Proteomes" id="UP000265962">
    <property type="component" value="Unassembled WGS sequence"/>
</dbReference>
<keyword evidence="2" id="KW-1133">Transmembrane helix</keyword>
<proteinExistence type="predicted"/>
<accession>A0A375I3U1</accession>
<organism evidence="3 4">
    <name type="scientific">Propionibacterium ruminifibrarum</name>
    <dbReference type="NCBI Taxonomy" id="1962131"/>
    <lineage>
        <taxon>Bacteria</taxon>
        <taxon>Bacillati</taxon>
        <taxon>Actinomycetota</taxon>
        <taxon>Actinomycetes</taxon>
        <taxon>Propionibacteriales</taxon>
        <taxon>Propionibacteriaceae</taxon>
        <taxon>Propionibacterium</taxon>
    </lineage>
</organism>
<feature type="transmembrane region" description="Helical" evidence="2">
    <location>
        <begin position="81"/>
        <end position="98"/>
    </location>
</feature>
<feature type="transmembrane region" description="Helical" evidence="2">
    <location>
        <begin position="21"/>
        <end position="42"/>
    </location>
</feature>
<name>A0A375I3U1_9ACTN</name>
<evidence type="ECO:0000256" key="2">
    <source>
        <dbReference type="SAM" id="Phobius"/>
    </source>
</evidence>
<dbReference type="AlphaFoldDB" id="A0A375I3U1"/>
<keyword evidence="2" id="KW-0812">Transmembrane</keyword>
<keyword evidence="2" id="KW-0472">Membrane</keyword>
<evidence type="ECO:0000313" key="3">
    <source>
        <dbReference type="EMBL" id="SPF68796.1"/>
    </source>
</evidence>
<evidence type="ECO:0000256" key="1">
    <source>
        <dbReference type="SAM" id="MobiDB-lite"/>
    </source>
</evidence>
<feature type="transmembrane region" description="Helical" evidence="2">
    <location>
        <begin position="48"/>
        <end position="69"/>
    </location>
</feature>
<protein>
    <submittedName>
        <fullName evidence="3">Uncharacterized protein</fullName>
    </submittedName>
</protein>
<keyword evidence="4" id="KW-1185">Reference proteome</keyword>
<dbReference type="RefSeq" id="WP_147385410.1">
    <property type="nucleotide sequence ID" value="NZ_OMOH01000006.1"/>
</dbReference>
<feature type="region of interest" description="Disordered" evidence="1">
    <location>
        <begin position="136"/>
        <end position="171"/>
    </location>
</feature>
<reference evidence="4" key="1">
    <citation type="submission" date="2018-02" db="EMBL/GenBank/DDBJ databases">
        <authorList>
            <person name="Hornung B."/>
        </authorList>
    </citation>
    <scope>NUCLEOTIDE SEQUENCE [LARGE SCALE GENOMIC DNA]</scope>
</reference>
<feature type="transmembrane region" description="Helical" evidence="2">
    <location>
        <begin position="104"/>
        <end position="127"/>
    </location>
</feature>
<gene>
    <name evidence="3" type="ORF">PROPJV5_1775</name>
</gene>